<accession>A0A9W4H1S8</accession>
<reference evidence="1" key="1">
    <citation type="submission" date="2021-06" db="EMBL/GenBank/DDBJ databases">
        <authorList>
            <person name="Arsene-Ploetze F."/>
        </authorList>
    </citation>
    <scope>NUCLEOTIDE SEQUENCE</scope>
    <source>
        <strain evidence="1">SBRY1</strain>
    </source>
</reference>
<dbReference type="EMBL" id="CAJVAX010000017">
    <property type="protein sequence ID" value="CAG7643210.1"/>
    <property type="molecule type" value="Genomic_DNA"/>
</dbReference>
<organism evidence="1 2">
    <name type="scientific">Actinacidiphila bryophytorum</name>
    <dbReference type="NCBI Taxonomy" id="1436133"/>
    <lineage>
        <taxon>Bacteria</taxon>
        <taxon>Bacillati</taxon>
        <taxon>Actinomycetota</taxon>
        <taxon>Actinomycetes</taxon>
        <taxon>Kitasatosporales</taxon>
        <taxon>Streptomycetaceae</taxon>
        <taxon>Actinacidiphila</taxon>
    </lineage>
</organism>
<comment type="caution">
    <text evidence="1">The sequence shown here is derived from an EMBL/GenBank/DDBJ whole genome shotgun (WGS) entry which is preliminary data.</text>
</comment>
<keyword evidence="2" id="KW-1185">Reference proteome</keyword>
<gene>
    <name evidence="1" type="ORF">SBRY_30764</name>
</gene>
<evidence type="ECO:0000313" key="2">
    <source>
        <dbReference type="Proteomes" id="UP001153328"/>
    </source>
</evidence>
<protein>
    <submittedName>
        <fullName evidence="1">Uncharacterized protein</fullName>
    </submittedName>
</protein>
<evidence type="ECO:0000313" key="1">
    <source>
        <dbReference type="EMBL" id="CAG7643210.1"/>
    </source>
</evidence>
<dbReference type="Proteomes" id="UP001153328">
    <property type="component" value="Unassembled WGS sequence"/>
</dbReference>
<proteinExistence type="predicted"/>
<dbReference type="AlphaFoldDB" id="A0A9W4H1S8"/>
<sequence length="65" mass="7109">MPPWPRGPVRYGYGPAVVSRARRRAGVDKCAFRAVLVRCHGMGRQMLLIIPGRASSQALYAIGTL</sequence>
<name>A0A9W4H1S8_9ACTN</name>